<evidence type="ECO:0000256" key="8">
    <source>
        <dbReference type="RuleBase" id="RU000416"/>
    </source>
</evidence>
<dbReference type="Pfam" id="PF00145">
    <property type="entry name" value="DNA_methylase"/>
    <property type="match status" value="1"/>
</dbReference>
<dbReference type="RefSeq" id="WP_255817448.1">
    <property type="nucleotide sequence ID" value="NZ_CP038804.1"/>
</dbReference>
<dbReference type="PANTHER" id="PTHR10629">
    <property type="entry name" value="CYTOSINE-SPECIFIC METHYLTRANSFERASE"/>
    <property type="match status" value="1"/>
</dbReference>
<keyword evidence="2 7" id="KW-0489">Methyltransferase</keyword>
<dbReference type="Proteomes" id="UP001058682">
    <property type="component" value="Chromosome"/>
</dbReference>
<dbReference type="PANTHER" id="PTHR10629:SF52">
    <property type="entry name" value="DNA (CYTOSINE-5)-METHYLTRANSFERASE 1"/>
    <property type="match status" value="1"/>
</dbReference>
<name>A0AAE9MWF4_9SPIR</name>
<evidence type="ECO:0000256" key="6">
    <source>
        <dbReference type="ARBA" id="ARBA00047422"/>
    </source>
</evidence>
<sequence>MKTLRIYSFFSGAGFLDLGFETEGFTIDFVNEYNKSFLEVYKYARKNMEFKEPKYGYYCGDINNLLKDKGKKHLSSYISSSKKNELIGFIGGPPCPDFSVAGKNKGIIGTNGKLTKSYKRAILLYEPDFFVFENVKGLWSTKKHKEEYNKLKRAFSRKGYVLVDRVMNSLEYGVAQERERVILFGIKYSLLSNDKGTARSILKSNFNWDIDKKYTIDKIKSIRWPITTDFNIESELQCPANVVNELTIEYWFKKNDVYKHFNSNDYFEPRSMKRFNTIQEGDVSKKSFKRLHRWRYSPTAAYGNNEVHLHPYKARRLSVAEALAIQSLPKEFILPKTLSKSEMFKTIGNGVPYLMSKAIAHSIMDFFNNNIDERDKNVLHD</sequence>
<keyword evidence="5" id="KW-0680">Restriction system</keyword>
<accession>A0AAE9MWF4</accession>
<dbReference type="PROSITE" id="PS51679">
    <property type="entry name" value="SAM_MT_C5"/>
    <property type="match status" value="1"/>
</dbReference>
<dbReference type="EC" id="2.1.1.37" evidence="1"/>
<dbReference type="Gene3D" id="3.90.120.10">
    <property type="entry name" value="DNA Methylase, subunit A, domain 2"/>
    <property type="match status" value="1"/>
</dbReference>
<evidence type="ECO:0000313" key="10">
    <source>
        <dbReference type="Proteomes" id="UP001058682"/>
    </source>
</evidence>
<dbReference type="InterPro" id="IPR050390">
    <property type="entry name" value="C5-Methyltransferase"/>
</dbReference>
<dbReference type="NCBIfam" id="TIGR00675">
    <property type="entry name" value="dcm"/>
    <property type="match status" value="1"/>
</dbReference>
<evidence type="ECO:0000256" key="1">
    <source>
        <dbReference type="ARBA" id="ARBA00011975"/>
    </source>
</evidence>
<comment type="catalytic activity">
    <reaction evidence="6">
        <text>a 2'-deoxycytidine in DNA + S-adenosyl-L-methionine = a 5-methyl-2'-deoxycytidine in DNA + S-adenosyl-L-homocysteine + H(+)</text>
        <dbReference type="Rhea" id="RHEA:13681"/>
        <dbReference type="Rhea" id="RHEA-COMP:11369"/>
        <dbReference type="Rhea" id="RHEA-COMP:11370"/>
        <dbReference type="ChEBI" id="CHEBI:15378"/>
        <dbReference type="ChEBI" id="CHEBI:57856"/>
        <dbReference type="ChEBI" id="CHEBI:59789"/>
        <dbReference type="ChEBI" id="CHEBI:85452"/>
        <dbReference type="ChEBI" id="CHEBI:85454"/>
        <dbReference type="EC" id="2.1.1.37"/>
    </reaction>
</comment>
<evidence type="ECO:0000256" key="4">
    <source>
        <dbReference type="ARBA" id="ARBA00022691"/>
    </source>
</evidence>
<dbReference type="InterPro" id="IPR001525">
    <property type="entry name" value="C5_MeTfrase"/>
</dbReference>
<dbReference type="GO" id="GO:0044027">
    <property type="term" value="P:negative regulation of gene expression via chromosomal CpG island methylation"/>
    <property type="evidence" value="ECO:0007669"/>
    <property type="project" value="TreeGrafter"/>
</dbReference>
<dbReference type="GO" id="GO:0032259">
    <property type="term" value="P:methylation"/>
    <property type="evidence" value="ECO:0007669"/>
    <property type="project" value="UniProtKB-KW"/>
</dbReference>
<dbReference type="GO" id="GO:0009307">
    <property type="term" value="P:DNA restriction-modification system"/>
    <property type="evidence" value="ECO:0007669"/>
    <property type="project" value="UniProtKB-KW"/>
</dbReference>
<evidence type="ECO:0000313" key="9">
    <source>
        <dbReference type="EMBL" id="UTY34328.1"/>
    </source>
</evidence>
<evidence type="ECO:0000256" key="2">
    <source>
        <dbReference type="ARBA" id="ARBA00022603"/>
    </source>
</evidence>
<dbReference type="InterPro" id="IPR029063">
    <property type="entry name" value="SAM-dependent_MTases_sf"/>
</dbReference>
<keyword evidence="4 7" id="KW-0949">S-adenosyl-L-methionine</keyword>
<proteinExistence type="inferred from homology"/>
<feature type="active site" evidence="7">
    <location>
        <position position="95"/>
    </location>
</feature>
<dbReference type="EMBL" id="CP038804">
    <property type="protein sequence ID" value="UTY34328.1"/>
    <property type="molecule type" value="Genomic_DNA"/>
</dbReference>
<keyword evidence="3 7" id="KW-0808">Transferase</keyword>
<dbReference type="SUPFAM" id="SSF53335">
    <property type="entry name" value="S-adenosyl-L-methionine-dependent methyltransferases"/>
    <property type="match status" value="1"/>
</dbReference>
<dbReference type="AlphaFoldDB" id="A0AAE9MWF4"/>
<evidence type="ECO:0000256" key="3">
    <source>
        <dbReference type="ARBA" id="ARBA00022679"/>
    </source>
</evidence>
<dbReference type="REBASE" id="647152">
    <property type="entry name" value="M.Tpu835ORF10185P"/>
</dbReference>
<evidence type="ECO:0000256" key="5">
    <source>
        <dbReference type="ARBA" id="ARBA00022747"/>
    </source>
</evidence>
<organism evidence="9 10">
    <name type="scientific">Treponema putidum</name>
    <dbReference type="NCBI Taxonomy" id="221027"/>
    <lineage>
        <taxon>Bacteria</taxon>
        <taxon>Pseudomonadati</taxon>
        <taxon>Spirochaetota</taxon>
        <taxon>Spirochaetia</taxon>
        <taxon>Spirochaetales</taxon>
        <taxon>Treponemataceae</taxon>
        <taxon>Treponema</taxon>
    </lineage>
</organism>
<dbReference type="GO" id="GO:0003886">
    <property type="term" value="F:DNA (cytosine-5-)-methyltransferase activity"/>
    <property type="evidence" value="ECO:0007669"/>
    <property type="project" value="UniProtKB-EC"/>
</dbReference>
<evidence type="ECO:0000256" key="7">
    <source>
        <dbReference type="PROSITE-ProRule" id="PRU01016"/>
    </source>
</evidence>
<dbReference type="PRINTS" id="PR00105">
    <property type="entry name" value="C5METTRFRASE"/>
</dbReference>
<reference evidence="9" key="1">
    <citation type="submission" date="2019-04" db="EMBL/GenBank/DDBJ databases">
        <title>Whole genome sequencing of oral phylogroup 2 treponemes.</title>
        <authorList>
            <person name="Chan Y."/>
            <person name="Zeng H.H."/>
            <person name="Yu X.L."/>
            <person name="Leung W.K."/>
            <person name="Watt R.M."/>
        </authorList>
    </citation>
    <scope>NUCLEOTIDE SEQUENCE</scope>
    <source>
        <strain evidence="9">OMZ 835</strain>
    </source>
</reference>
<comment type="similarity">
    <text evidence="7 8">Belongs to the class I-like SAM-binding methyltransferase superfamily. C5-methyltransferase family.</text>
</comment>
<dbReference type="Gene3D" id="3.40.50.150">
    <property type="entry name" value="Vaccinia Virus protein VP39"/>
    <property type="match status" value="1"/>
</dbReference>
<protein>
    <recommendedName>
        <fullName evidence="1">DNA (cytosine-5-)-methyltransferase</fullName>
        <ecNumber evidence="1">2.1.1.37</ecNumber>
    </recommendedName>
</protein>
<dbReference type="GO" id="GO:0003677">
    <property type="term" value="F:DNA binding"/>
    <property type="evidence" value="ECO:0007669"/>
    <property type="project" value="TreeGrafter"/>
</dbReference>
<gene>
    <name evidence="9" type="ORF">E4N74_10185</name>
</gene>